<feature type="compositionally biased region" description="Polar residues" evidence="1">
    <location>
        <begin position="3127"/>
        <end position="3141"/>
    </location>
</feature>
<feature type="region of interest" description="Disordered" evidence="1">
    <location>
        <begin position="3123"/>
        <end position="3142"/>
    </location>
</feature>
<feature type="compositionally biased region" description="Polar residues" evidence="1">
    <location>
        <begin position="1651"/>
        <end position="1665"/>
    </location>
</feature>
<evidence type="ECO:0000256" key="1">
    <source>
        <dbReference type="SAM" id="MobiDB-lite"/>
    </source>
</evidence>
<dbReference type="Pfam" id="PF19077">
    <property type="entry name" value="Big_13"/>
    <property type="match status" value="43"/>
</dbReference>
<feature type="domain" description="Bacterial Ig-like" evidence="3">
    <location>
        <begin position="3753"/>
        <end position="3840"/>
    </location>
</feature>
<feature type="domain" description="Bacterial Ig-like" evidence="3">
    <location>
        <begin position="289"/>
        <end position="366"/>
    </location>
</feature>
<feature type="domain" description="Bacterial Ig-like" evidence="3">
    <location>
        <begin position="588"/>
        <end position="683"/>
    </location>
</feature>
<feature type="region of interest" description="Disordered" evidence="1">
    <location>
        <begin position="3538"/>
        <end position="3568"/>
    </location>
</feature>
<feature type="region of interest" description="Disordered" evidence="1">
    <location>
        <begin position="701"/>
        <end position="723"/>
    </location>
</feature>
<feature type="domain" description="Bacterial Ig-like" evidence="3">
    <location>
        <begin position="4491"/>
        <end position="4578"/>
    </location>
</feature>
<protein>
    <recommendedName>
        <fullName evidence="7">BapA prefix-like domain-containing protein</fullName>
    </recommendedName>
</protein>
<feature type="domain" description="Bacterial Ig-like" evidence="3">
    <location>
        <begin position="3015"/>
        <end position="3102"/>
    </location>
</feature>
<feature type="domain" description="Bacterial Ig-like" evidence="3">
    <location>
        <begin position="1971"/>
        <end position="2052"/>
    </location>
</feature>
<feature type="compositionally biased region" description="Polar residues" evidence="1">
    <location>
        <begin position="2062"/>
        <end position="2081"/>
    </location>
</feature>
<dbReference type="Pfam" id="PF22783">
    <property type="entry name" value="BapA_N"/>
    <property type="match status" value="1"/>
</dbReference>
<name>A0A1P8EEI4_9GAMM</name>
<feature type="domain" description="Bacterial Ig-like" evidence="3">
    <location>
        <begin position="4389"/>
        <end position="4477"/>
    </location>
</feature>
<feature type="domain" description="Bacterial Ig-like" evidence="3">
    <location>
        <begin position="1437"/>
        <end position="1525"/>
    </location>
</feature>
<feature type="compositionally biased region" description="Polar residues" evidence="1">
    <location>
        <begin position="3538"/>
        <end position="3557"/>
    </location>
</feature>
<dbReference type="Gene3D" id="3.30.420.430">
    <property type="match status" value="17"/>
</dbReference>
<feature type="domain" description="Bacterial Ig-like" evidence="3">
    <location>
        <begin position="4071"/>
        <end position="4160"/>
    </location>
</feature>
<accession>A0A1P8EEI4</accession>
<feature type="region of interest" description="Disordered" evidence="1">
    <location>
        <begin position="390"/>
        <end position="410"/>
    </location>
</feature>
<feature type="compositionally biased region" description="Polar residues" evidence="1">
    <location>
        <begin position="3865"/>
        <end position="3879"/>
    </location>
</feature>
<feature type="domain" description="Bacterial Ig-like" evidence="3">
    <location>
        <begin position="1119"/>
        <end position="1208"/>
    </location>
</feature>
<feature type="region of interest" description="Disordered" evidence="1">
    <location>
        <begin position="909"/>
        <end position="928"/>
    </location>
</feature>
<feature type="domain" description="Biofilm-associated protein BapA-like prefix-like" evidence="4">
    <location>
        <begin position="4"/>
        <end position="128"/>
    </location>
</feature>
<feature type="domain" description="Bacterial Ig-like" evidence="3">
    <location>
        <begin position="699"/>
        <end position="787"/>
    </location>
</feature>
<sequence length="5417" mass="541437">MKVMPNIQIIAKESHAVLADITGNSAKLTEASVVLVKVSADDVQEVTRDGTSAIIKLKNGEVIVIDDFFSTEGPTDNSLVFQDDSNKLIWVQFTDAQGALLENVAYQPIDSIEPLLYGHSETSPWAWAAVPVTAGGILWWAHNRDSDNDNNNPPVVNPPATPTTPATVFDDKQPITGNVSNGSSTNDASPLISGTGTAGTTITVYDGNTVLGTTTVGSDGKWSFTPTTPLTDGTHSITYTVKDAAGNESGKSPAIDFTVDTIAPDTPTTAPNATDDVAPVIGPITAGSSTNDNTPTLTGTGTAGDIITVYDGATKLGTATVGSDGKWSFTPSPALADGSHSISYTATDKAGNESGKSPAIDFTVDTIAPDTPTTAPNATDDVAPVIGPITAGSSTNDNTPTLSGTGTPGETITVYDGNTSLGTTTVGTDGSWSFPTTPLTDGPHSISYTTTDKAGNESGKSPAIDFTVDTTPPLANAVTVLDLYDDVGAIQGTISNSPDSLTDDTRPAYSGTADASVAIVKVYDNGAYLGSATVGADGKWSFTPSTPIGAGPHSFTASGVDAAGNEGPQSAAWQFKVVGAAPSAPSIQSVTDNQGDVTGDLQKNQTTDDRTPTISGTGQVGAVVTVYVDGTAVGSTTVASDGTWSVTTTDLGADGTKNLIAKQTDGAGQSSPDSGAYPIVLDTTAPVKPGVVTAIDDQGQIQGPIANNGTTDDKNPEFKGTGTAGDVITIKDGNTVLGSTTVASDGTWSFTPSTGLADGAHSITTTATDAAGNTSAASDALNFTVDTTNVVVSINKAVDNVGSKVGDLANNAATDDTTPTLVGTGTAGAIVTISVDGGAAVGSAVVDSSGNWSYTLPTQSEGSHSYTATASNAAGTQGSASFNLTIDTTAPSIPSIGLVSDDVGLVQGPLGNGASTDDTTPTLSGTGATPGDVIKVYDGNDVVGSVTVGADGSWNYTIPAPGLTEGPHNLSVTATDPVGNESGKSDPFTVNVDLTAPTATASLVSITQDTGSSGSDFVTSDNTLVFNLSTTGTLASGEYVQISLNGGATWINAVQGSGNSWSYDNTGNTLADGSYSIQTRVVDAAGNTGTAATQVIVVDTQAPTTDNSISLTGYADDVAPNTGDFGTGTTTNDTSPLLKGTVTGLKEGDSVQIYEGTTLLGTATVTGGSFSYQLSNVSEGPHSYTAAIVDQAGNVGTTSTSFNLTVDTIPPLANAVTVLDLYDDVGAIQGTISNSPDSLTDDTRPAYSGTADASVAIVKVYDNGAYLGSATVGADGKWSFTPSTPIGAGPHSFTASGVDAAGNEGPQSAAWQFKVVGAAPSAPSIQSVTDNQGDVTGDLQKNQTTDDRTPTISGTGQVGAVVTVYVDGTAVGSTTVASDGTWSVTTTDLGADGTKNLIAKQTDGAGQSSPDSGAYPIVLDTTAPVKPGVVTAIDDQGQIQGPIANNGTTDDKNPEFKGTGTAGDVITIKDGNTVLGSTTVASDGTWSFTPSTGLADGPHSITTTATDAAGNTSAASDALNFTVDTTNVVVSINKAVDNVGSKVGDLANNAATDDTTPTLVGTGTAGAIVTISVDGGAAVGSAVVDSSGNWSYTLPTQSEGSHSYTATASNAAGTQGSASFNLTIDTTAPSIPSIGLVSDDVGLVQGPLGNGASTDDTTPTLSGTGATPGDVIKVYDGNDVVGSVTVGADGSWNYTIPAPGLTEGPHNLSVTATDPVGNESGKSDPFTVNVDLTAPTATASLVSITQDTGSSGSDFVTSDNTLVFNLSTTGTLASGEYVQISLNGGATWINAVQGSGNSWSYDNTGNTLADGSYSIQTRVVDAAGNTGTAATQVIVVDTQAPTTDNSISLTGYADDVAPNTGDFGTGTTTNDTSPLLKGTVTGLKEGDSVQIYEGTTLLGTATVTGGSFSYQLSNVSEGPHSYTAAIVDQAGNVGTTSTSFNLTVDTIPPLANAVTVLDLYDDVGAIQGTISNSPDSLTDDTRPAYSGTADASVAIVKVYDNGAYLGSATVGADGKWSFTPSTPIGAGPHSFTASGVDAAGNEGPQSAAWQFKVVGAAPSAPSIQSVTDNQGDVTGDLQKNQTTDDRTPTISGTGQVGAVVTVYVDGTAVGSTTVASDGTWSVTTTDLGADGTKNLIAKQTDGAGQSSPDSGAYPIVLDTTAPVKPGVVTAIDDQGQIQGPIANNGTTDDKNPEFKGTGTAGDVITIKDGNTVLGSTTVASDGTWSFTPSTGLADGAHSITTTATDAAGNTSAASDALNFTVDTTNVVVSINKAVDNVGSKVGDLANNAATDDTTPTLVGTGTAGAIVTISVDGGAAVGSAVVDSSGNWSYTLPTQSEGSHSYTATASNAAGTQGSASFNLTIDTTAPSIPSIGLVSDDVGLVQGPLGNGASTDDTTPTLSGTGATPGDVIKVYDGNDVVGSVTVGADGSWNYTIPAPGLTEGPHNLSVTATDPVGNESGKSDPFTVNVDLTAPTATASLVSITQDTGSSGSDFVTSDNTLVFNLSTTGTLASGEYVQISLNGGATWINAVQGSGNSWSYDNTGNTLADGSYSIQTRVVDAAGNTGTAATQVIVVDTQAPTTDNSISLTGYADDVAPNTGDFGTGTTTNDTSPLLKGTVTGLKEGDSVQIYEGTTLLGIATVTGGSFSYQLSNVSEGPHSYTAAIVDQAGNVGTTSTSFNLTVDTIPPLANAVTVLDLYDDVGAIQGTISNSPDSLTDDTRPAYSGTADASVAIVKVYDNGAYLGSATVGADGKWSFTPSTPIGAGPHSFTASGVDAAGNEGPQSAAWQFKVVGAAPSAPSIQSVTDNQGDVTGDLQKNQTTDDRTPTISGTGQVGAVVTVYVDGTAVGSTTVASDGTWSVTTTDLGADGTKNLIAKQTDGAGQSSPDSGAYPIVLDTTAPVKPGVVTAIDDQGQIQGPIANNGTTDDKNPEFKGTGTAGDVITIKDGNTVLGSTTVASDGTWSFTPSTGLADGPHSITTTATDAAGNTSAASDALNFTVDTTNVVVSINKAVDNVGSKVGDLANNAATDDTTPTLVGTGTAGAIVTISVDGGAAVGSAVVDSSGNWSYTLPTQSEGSHSYTATASNAAGTQGSASFNLTIDTTAPSIPSIGLVSDDVGLVQGPLGNGASTDDTTPTLSGTGATPGDVIKVYDGNDVVGSVTVGADGSWNYTIPAPGLTEGPHNLSVTATDPVGNESGKSDPFTVNVDLTAPTATASLVSITQDTGSSGSDFVTSDNTLVFNLSTTGTLASGEYVQISLNGGATWINAVQGSGNSWSYDNTGNTLADGSYSIQTRVVDAAGNTGTAATQVIVVDTQAPTTDNSISLTGYADDVAPNTGDFGTGTTTNDTSPLLKGTVTGLKEGDSVQIYEGTTLLGTATVTGGSFSYQLSNVSEGPHSYTAAIVDQAGNVGTTSTSFNLTVDTIPPLANAVTVLDLYDDVGAIQGTISNSPDSLTDDTRPAYSGTADASVAIVKVYDNGAYLGSATVGADGKWSFTPSTPIGAGPHSFTASGVDAAGNEGPQSAAWQFKVVGAAPSAPSIQSVTDNQGDVTGDLQKNQTTDDRTPTISGTGQVGAVVTVYVDGTAVGSTTVASDGTWSVTTTDLGADGTKNLIAKQTDGAGQSSPDSGAYPIVLDTTAPVKPGVVTAIDDQGQIQGPIANNGTTDDKNPEFKGTGTAGDVITIKDGNTVLGSTTVASDGTWSFTPSTGLADGAHSITTTATDAAGNTSAASDALNFTVDTTNVVVSINKAVDNVGSKVGDLANNAATDDTTPTLVGTGTAGAIVTISVDGGAAVGSAVVDSSGNWSYTLPTQSEGSHSYTATASNAAGTQGSASFNLTIDTTAPSIPSIGLVSDDVGLVQGPLGNGASTDDTTPTLSGTGATPGDVIKVYDGNDVVGSVTVGADGSWNYTIPAPGLTEGPHNLSVTATDPVGNESGKSDPFTVNVDLTAPTATASLVSITQDTGSSGSDFVTSDNTLVFNLSTTGTLASGEYVQISLNGGATWINAVQGSGNSWSYDNTGNTLADGSYSIQTRVVDAAGNTGTAATQVIVVDTQAPTTDNSISLTGYADDVAPNTGDFGTGTTTNDTSPLLKGTVTGLKEGDSVQIYEGTTLLGTATVTGGSFSYQLSNVSEGPHSYTAAIVDQAGNVGTTSTSFNLTVDTIPPLANAVTVLDLYDDVGAIQGTISNSPDSLTDDTRPAYSGTADASVAIVKVYDNGAYLGSATVGADGKWSFTPSTPIGAGPHSFTASGVDAAGNEGPQSAAWQFKVVGAAPSAPSIQSVTDNQGDVTGDLQKNQTTDDRTPTISGTGQVGAVVTVYVDGTAVGSTTVASDGTWSVTTTDLGADGTKNLIAKQTDGAGQSSPDSGAYPIVLDTTAPVKPGVVTAIDDQGQIQGPIANNGTTDDKNPEFKGTGTAGDVITIKDGNTVLGSTTVASDGTWSFTPSTGLADGAHSITTTATDAAGNTSAASDALNFTVDTTNVVVSINKAVDNVGSKVGDLANNAATDDTTPTLVGTGTAGAIVTISVDGGAAVGSAVVDSSGNWSYTLPTQSEGSHSYTATASNAAGTQGSASFNLTIDTTAPSIPSIGLVSDDVGLVQGPLGNGASTDDTTPTLSGTGATPGDVIKVYDGNDVVGSVTVGADGSWNYTIPAPGLTEGPHNLSVTATDPVGNESGKSDPFNLTVDLTPPNAPSGTFNASGSEITGSAEAGSVVKVKDANGNVLGSATADSSGKYTVTFTVPLDDAEKVKITATDKAGNESQATDLTAPNIVIDAKDNIVEAKVDFTYPVTVNPSQNIINESSIINIGSQTYSGNFTVGQDQIADAVISVSTGSLINLFDTAQMRLYKQQDDGTWKLIADNQSNGLLDLLGIFGQTTQVKVNDLTPGNYRFDFTGGSLVGLGTSIKADLQLTTENTAANPVVSGITSKEGNVITDNDQANGQDQVTSQTKVTAVNGQTVAVDGSTTTVIGEHGTLTIKADGSYKYTPTSNVNVIGKTDVFTYTITDTTSGKSDTAKLIVQIGTNSDLDLTWNPNNPEADATSVVATNNVEEVDVNATNATTTASANPISYSWLIGLAGITLGPTSGSTNFTVASGTIENVKVTFTSGQAISLGGGTTINVYNSSGTLIGTTASGSTLDLIGIFPNGNSVTLTGLNAGSYRVEAVTSSGLASIAGSVNATVTREVIDLDSYTVTSRETVKGNILTEDTGAGVDKVASQYTDIAISNNGSTYSTVTSTGTTIQGAHGTLVIKSDGSYTYTPNTTLTGGGEDQFTYKLIAPNGDESTATLKFNAGFVYNTSAGADIITSSAGDDTFTTNAGADKVIFNLLNNTDATGGNGHDTWTDFSKAQGDKVDISALLTGQSVTASNIANYVTVTKDGADTVISIDRDGTGTTYQSTELLTLKNVNTTLDELLQNNHLIY</sequence>
<feature type="region of interest" description="Disordered" evidence="1">
    <location>
        <begin position="4391"/>
        <end position="4413"/>
    </location>
</feature>
<feature type="region of interest" description="Disordered" evidence="1">
    <location>
        <begin position="2915"/>
        <end position="2937"/>
    </location>
</feature>
<feature type="compositionally biased region" description="Polar residues" evidence="1">
    <location>
        <begin position="3653"/>
        <end position="3662"/>
    </location>
</feature>
<feature type="region of interest" description="Disordered" evidence="1">
    <location>
        <begin position="1439"/>
        <end position="1461"/>
    </location>
</feature>
<feature type="region of interest" description="Disordered" evidence="1">
    <location>
        <begin position="4599"/>
        <end position="4618"/>
    </location>
</feature>
<dbReference type="InterPro" id="IPR055014">
    <property type="entry name" value="BapA_Bap-like_C"/>
</dbReference>
<feature type="domain" description="Bacterial Ig-like" evidence="3">
    <location>
        <begin position="2802"/>
        <end position="2897"/>
    </location>
</feature>
<feature type="compositionally biased region" description="Polar residues" evidence="1">
    <location>
        <begin position="2389"/>
        <end position="2403"/>
    </location>
</feature>
<proteinExistence type="predicted"/>
<evidence type="ECO:0000313" key="5">
    <source>
        <dbReference type="EMBL" id="APV34614.1"/>
    </source>
</evidence>
<dbReference type="InterPro" id="IPR044016">
    <property type="entry name" value="Big_13"/>
</dbReference>
<evidence type="ECO:0000313" key="6">
    <source>
        <dbReference type="Proteomes" id="UP000185674"/>
    </source>
</evidence>
<dbReference type="Pfam" id="PF17936">
    <property type="entry name" value="Big_6"/>
    <property type="match status" value="1"/>
</dbReference>
<organism evidence="5 6">
    <name type="scientific">Acinetobacter soli</name>
    <dbReference type="NCBI Taxonomy" id="487316"/>
    <lineage>
        <taxon>Bacteria</taxon>
        <taxon>Pseudomonadati</taxon>
        <taxon>Pseudomonadota</taxon>
        <taxon>Gammaproteobacteria</taxon>
        <taxon>Moraxellales</taxon>
        <taxon>Moraxellaceae</taxon>
        <taxon>Acinetobacter</taxon>
    </lineage>
</organism>
<evidence type="ECO:0000259" key="3">
    <source>
        <dbReference type="Pfam" id="PF19077"/>
    </source>
</evidence>
<feature type="domain" description="Bacterial Ig-like" evidence="3">
    <location>
        <begin position="2913"/>
        <end position="3001"/>
    </location>
</feature>
<dbReference type="Pfam" id="PF17963">
    <property type="entry name" value="Big_9"/>
    <property type="match status" value="1"/>
</dbReference>
<feature type="domain" description="Bacterial Ig-like" evidence="3">
    <location>
        <begin position="914"/>
        <end position="993"/>
    </location>
</feature>
<dbReference type="InterPro" id="IPR019960">
    <property type="entry name" value="T1SS_VCA0849"/>
</dbReference>
<feature type="domain" description="Bacterial Ig-like" evidence="3">
    <location>
        <begin position="3540"/>
        <end position="3635"/>
    </location>
</feature>
<feature type="region of interest" description="Disordered" evidence="1">
    <location>
        <begin position="4276"/>
        <end position="4306"/>
    </location>
</feature>
<dbReference type="NCBIfam" id="NF045619">
    <property type="entry name" value="adhes_GNV_Cterm"/>
    <property type="match status" value="1"/>
</dbReference>
<feature type="compositionally biased region" description="Polar residues" evidence="1">
    <location>
        <begin position="2800"/>
        <end position="2819"/>
    </location>
</feature>
<dbReference type="NCBIfam" id="NF033510">
    <property type="entry name" value="Ca_tandemer"/>
    <property type="match status" value="39"/>
</dbReference>
<feature type="domain" description="Bacterial Ig-like" evidence="3">
    <location>
        <begin position="1326"/>
        <end position="1421"/>
    </location>
</feature>
<feature type="domain" description="Bacterial Ig-like" evidence="3">
    <location>
        <begin position="801"/>
        <end position="888"/>
    </location>
</feature>
<feature type="domain" description="Bacterial Ig" evidence="2">
    <location>
        <begin position="4687"/>
        <end position="4766"/>
    </location>
</feature>
<feature type="region of interest" description="Disordered" evidence="1">
    <location>
        <begin position="2800"/>
        <end position="2830"/>
    </location>
</feature>
<reference evidence="5 6" key="1">
    <citation type="submission" date="2016-08" db="EMBL/GenBank/DDBJ databases">
        <title>Complete genome sequence of Acinetobacter baylyi strain GFJ2.</title>
        <authorList>
            <person name="Tabata M."/>
            <person name="Kuboki S."/>
            <person name="Gibu N."/>
            <person name="Kinouchi Y."/>
            <person name="Vangnai A."/>
            <person name="Kasai D."/>
            <person name="Fukuda M."/>
        </authorList>
    </citation>
    <scope>NUCLEOTIDE SEQUENCE [LARGE SCALE GENOMIC DNA]</scope>
    <source>
        <strain evidence="5 6">GFJ2</strain>
    </source>
</reference>
<feature type="compositionally biased region" description="Polar residues" evidence="1">
    <location>
        <begin position="1439"/>
        <end position="1448"/>
    </location>
</feature>
<feature type="domain" description="Bacterial Ig-like" evidence="3">
    <location>
        <begin position="3866"/>
        <end position="3945"/>
    </location>
</feature>
<dbReference type="NCBIfam" id="TIGR03661">
    <property type="entry name" value="T1SS_VCA0849"/>
    <property type="match status" value="1"/>
</dbReference>
<feature type="compositionally biased region" description="Polar residues" evidence="1">
    <location>
        <begin position="4276"/>
        <end position="4295"/>
    </location>
</feature>
<evidence type="ECO:0008006" key="7">
    <source>
        <dbReference type="Google" id="ProtNLM"/>
    </source>
</evidence>
<feature type="region of interest" description="Disordered" evidence="1">
    <location>
        <begin position="2177"/>
        <end position="2199"/>
    </location>
</feature>
<feature type="region of interest" description="Disordered" evidence="1">
    <location>
        <begin position="2385"/>
        <end position="2404"/>
    </location>
</feature>
<feature type="domain" description="Bacterial Ig-like" evidence="3">
    <location>
        <begin position="4604"/>
        <end position="4683"/>
    </location>
</feature>
<feature type="domain" description="Bacterial Ig-like" evidence="3">
    <location>
        <begin position="1743"/>
        <end position="1838"/>
    </location>
</feature>
<dbReference type="InterPro" id="IPR041498">
    <property type="entry name" value="Big_6"/>
</dbReference>
<feature type="domain" description="Bacterial Ig-like" evidence="3">
    <location>
        <begin position="3447"/>
        <end position="3528"/>
    </location>
</feature>
<feature type="domain" description="Bacterial Ig-like" evidence="3">
    <location>
        <begin position="3957"/>
        <end position="4052"/>
    </location>
</feature>
<feature type="region of interest" description="Disordered" evidence="1">
    <location>
        <begin position="586"/>
        <end position="616"/>
    </location>
</feature>
<dbReference type="InterPro" id="IPR013783">
    <property type="entry name" value="Ig-like_fold"/>
</dbReference>
<feature type="domain" description="Bacterial Ig-like" evidence="3">
    <location>
        <begin position="2277"/>
        <end position="2364"/>
    </location>
</feature>
<dbReference type="KEGG" id="asol:BEN76_00705"/>
<feature type="compositionally biased region" description="Polar residues" evidence="1">
    <location>
        <begin position="586"/>
        <end position="605"/>
    </location>
</feature>
<dbReference type="Proteomes" id="UP000185674">
    <property type="component" value="Chromosome"/>
</dbReference>
<feature type="domain" description="Bacterial Ig-like" evidence="3">
    <location>
        <begin position="1652"/>
        <end position="1731"/>
    </location>
</feature>
<feature type="domain" description="Bacterial Ig-like" evidence="3">
    <location>
        <begin position="495"/>
        <end position="576"/>
    </location>
</feature>
<feature type="domain" description="Bacterial Ig-like" evidence="3">
    <location>
        <begin position="1539"/>
        <end position="1626"/>
    </location>
</feature>
<evidence type="ECO:0000259" key="2">
    <source>
        <dbReference type="Pfam" id="PF17936"/>
    </source>
</evidence>
<dbReference type="InterPro" id="IPR048051">
    <property type="entry name" value="BapA-like_prefix-like"/>
</dbReference>
<feature type="region of interest" description="Disordered" evidence="1">
    <location>
        <begin position="1647"/>
        <end position="1667"/>
    </location>
</feature>
<feature type="region of interest" description="Disordered" evidence="1">
    <location>
        <begin position="3861"/>
        <end position="3880"/>
    </location>
</feature>
<feature type="domain" description="Bacterial Ig-like" evidence="3">
    <location>
        <begin position="2481"/>
        <end position="2576"/>
    </location>
</feature>
<feature type="domain" description="Bacterial Ig-like" evidence="3">
    <location>
        <begin position="1233"/>
        <end position="1314"/>
    </location>
</feature>
<feature type="compositionally biased region" description="Polar residues" evidence="1">
    <location>
        <begin position="2915"/>
        <end position="2924"/>
    </location>
</feature>
<feature type="compositionally biased region" description="Polar residues" evidence="1">
    <location>
        <begin position="701"/>
        <end position="710"/>
    </location>
</feature>
<feature type="domain" description="Bacterial Ig-like" evidence="3">
    <location>
        <begin position="2595"/>
        <end position="2684"/>
    </location>
</feature>
<feature type="region of interest" description="Disordered" evidence="1">
    <location>
        <begin position="1324"/>
        <end position="1354"/>
    </location>
</feature>
<feature type="compositionally biased region" description="Polar residues" evidence="1">
    <location>
        <begin position="4603"/>
        <end position="4617"/>
    </location>
</feature>
<feature type="region of interest" description="Disordered" evidence="1">
    <location>
        <begin position="2062"/>
        <end position="2092"/>
    </location>
</feature>
<feature type="region of interest" description="Disordered" evidence="1">
    <location>
        <begin position="3653"/>
        <end position="3675"/>
    </location>
</feature>
<evidence type="ECO:0000259" key="4">
    <source>
        <dbReference type="Pfam" id="PF22783"/>
    </source>
</evidence>
<feature type="compositionally biased region" description="Polar residues" evidence="1">
    <location>
        <begin position="2177"/>
        <end position="2186"/>
    </location>
</feature>
<feature type="domain" description="Bacterial Ig-like" evidence="3">
    <location>
        <begin position="172"/>
        <end position="261"/>
    </location>
</feature>
<feature type="domain" description="Bacterial Ig-like" evidence="3">
    <location>
        <begin position="394"/>
        <end position="470"/>
    </location>
</feature>
<gene>
    <name evidence="5" type="ORF">BEN76_00705</name>
</gene>
<feature type="domain" description="Bacterial Ig-like" evidence="3">
    <location>
        <begin position="3128"/>
        <end position="3207"/>
    </location>
</feature>
<feature type="compositionally biased region" description="Polar residues" evidence="1">
    <location>
        <begin position="391"/>
        <end position="410"/>
    </location>
</feature>
<feature type="domain" description="Bacterial Ig-like" evidence="3">
    <location>
        <begin position="3219"/>
        <end position="3314"/>
    </location>
</feature>
<feature type="domain" description="Bacterial Ig-like" evidence="3">
    <location>
        <begin position="4278"/>
        <end position="4373"/>
    </location>
</feature>
<feature type="domain" description="Bacterial Ig-like" evidence="3">
    <location>
        <begin position="3333"/>
        <end position="3422"/>
    </location>
</feature>
<feature type="domain" description="Bacterial Ig-like" evidence="3">
    <location>
        <begin position="2175"/>
        <end position="2263"/>
    </location>
</feature>
<dbReference type="Gene3D" id="2.60.40.10">
    <property type="entry name" value="Immunoglobulins"/>
    <property type="match status" value="23"/>
</dbReference>
<feature type="domain" description="Bacterial Ig-like" evidence="3">
    <location>
        <begin position="2064"/>
        <end position="2159"/>
    </location>
</feature>
<feature type="domain" description="Bacterial Ig-like" evidence="3">
    <location>
        <begin position="1857"/>
        <end position="1946"/>
    </location>
</feature>
<feature type="domain" description="Bacterial Ig-like" evidence="3">
    <location>
        <begin position="2390"/>
        <end position="2469"/>
    </location>
</feature>
<feature type="compositionally biased region" description="Polar residues" evidence="1">
    <location>
        <begin position="913"/>
        <end position="927"/>
    </location>
</feature>
<dbReference type="eggNOG" id="COG2373">
    <property type="taxonomic scope" value="Bacteria"/>
</dbReference>
<feature type="domain" description="Bacterial Ig-like" evidence="3">
    <location>
        <begin position="2709"/>
        <end position="2790"/>
    </location>
</feature>
<feature type="domain" description="Bacterial Ig-like" evidence="3">
    <location>
        <begin position="1005"/>
        <end position="1100"/>
    </location>
</feature>
<feature type="domain" description="Bacterial Ig-like" evidence="3">
    <location>
        <begin position="3651"/>
        <end position="3739"/>
    </location>
</feature>
<dbReference type="EMBL" id="CP016896">
    <property type="protein sequence ID" value="APV34614.1"/>
    <property type="molecule type" value="Genomic_DNA"/>
</dbReference>
<dbReference type="NCBIfam" id="NF033677">
    <property type="entry name" value="biofilm_BapA_N"/>
    <property type="match status" value="1"/>
</dbReference>
<dbReference type="STRING" id="487316.BEN76_00705"/>
<feature type="domain" description="Bacterial Ig-like" evidence="3">
    <location>
        <begin position="4185"/>
        <end position="4266"/>
    </location>
</feature>
<feature type="compositionally biased region" description="Polar residues" evidence="1">
    <location>
        <begin position="4391"/>
        <end position="4400"/>
    </location>
</feature>
<feature type="compositionally biased region" description="Polar residues" evidence="1">
    <location>
        <begin position="1324"/>
        <end position="1343"/>
    </location>
</feature>